<dbReference type="SUPFAM" id="SSF52279">
    <property type="entry name" value="Beta-D-glucan exohydrolase, C-terminal domain"/>
    <property type="match status" value="1"/>
</dbReference>
<dbReference type="InterPro" id="IPR050226">
    <property type="entry name" value="NagZ_Beta-hexosaminidase"/>
</dbReference>
<keyword evidence="2 6" id="KW-0378">Hydrolase</keyword>
<dbReference type="Proteomes" id="UP001230005">
    <property type="component" value="Unassembled WGS sequence"/>
</dbReference>
<dbReference type="PANTHER" id="PTHR30480">
    <property type="entry name" value="BETA-HEXOSAMINIDASE-RELATED"/>
    <property type="match status" value="1"/>
</dbReference>
<dbReference type="GO" id="GO:0004563">
    <property type="term" value="F:beta-N-acetylhexosaminidase activity"/>
    <property type="evidence" value="ECO:0007669"/>
    <property type="project" value="UniProtKB-EC"/>
</dbReference>
<comment type="similarity">
    <text evidence="1">Belongs to the glycosyl hydrolase 3 family.</text>
</comment>
<evidence type="ECO:0000259" key="5">
    <source>
        <dbReference type="Pfam" id="PF01915"/>
    </source>
</evidence>
<evidence type="ECO:0000259" key="4">
    <source>
        <dbReference type="Pfam" id="PF00933"/>
    </source>
</evidence>
<sequence length="533" mass="58285">MDTQKLRKEIGQMMVFGFKGDHPANISKEMEELIVNHHVGGIILFGRNIGTPEEILTLTTKLQKLAKESGHEKPLLICIDQENGVVRRLGEGTTVFPGAMLLGATRNPENAYVTGVATGKELKALGINWNLAPIVDVNNNPENPVIGVRSFGENPDMVAQFGKASMKGMQEAGIITALKHFPGHGDTNVDSHLALPTIKHSMERLEEVELVPFRACIEEGADVVMTSHVYFPAIEEREGVPATLSHGVITGLLREKLGYDGVITTDCMEMNAIADTVGTANGAVEAVKAGVDLVMISHMPNLQHDAIEAIVQAVEGGGLDEQRVHESAQRINKLKDRYLSWDDLDLDQISVPELVGCEEHRKEALDIIAQGITIVENNGNTLPLSSTSDHRVLVVYPENTYLTMAEDKRYSSHALGQVVQEIHPEAELGLLKEDPEVLSRILEKGKSFDTIIVGTISASGSKWQQSFIQDLTQLGKKLVVVAMRSPYDSMHLPKLDAYVCSYEFTTPALRVAAQAIYGKKQVTGKLPVTIRNK</sequence>
<dbReference type="InterPro" id="IPR036881">
    <property type="entry name" value="Glyco_hydro_3_C_sf"/>
</dbReference>
<dbReference type="NCBIfam" id="NF003740">
    <property type="entry name" value="PRK05337.1"/>
    <property type="match status" value="1"/>
</dbReference>
<dbReference type="InterPro" id="IPR002772">
    <property type="entry name" value="Glyco_hydro_3_C"/>
</dbReference>
<dbReference type="EC" id="3.2.1.52" evidence="6"/>
<protein>
    <submittedName>
        <fullName evidence="6">Beta-N-acetylhexosaminidase</fullName>
        <ecNumber evidence="6">3.2.1.52</ecNumber>
    </submittedName>
</protein>
<accession>A0ABU0A0U9</accession>
<dbReference type="SUPFAM" id="SSF51445">
    <property type="entry name" value="(Trans)glycosidases"/>
    <property type="match status" value="1"/>
</dbReference>
<comment type="caution">
    <text evidence="6">The sequence shown here is derived from an EMBL/GenBank/DDBJ whole genome shotgun (WGS) entry which is preliminary data.</text>
</comment>
<dbReference type="Gene3D" id="3.20.20.300">
    <property type="entry name" value="Glycoside hydrolase, family 3, N-terminal domain"/>
    <property type="match status" value="1"/>
</dbReference>
<feature type="domain" description="Glycoside hydrolase family 3 C-terminal" evidence="5">
    <location>
        <begin position="372"/>
        <end position="531"/>
    </location>
</feature>
<name>A0ABU0A0U9_9BACI</name>
<keyword evidence="7" id="KW-1185">Reference proteome</keyword>
<dbReference type="Gene3D" id="3.40.50.1700">
    <property type="entry name" value="Glycoside hydrolase family 3 C-terminal domain"/>
    <property type="match status" value="1"/>
</dbReference>
<proteinExistence type="inferred from homology"/>
<reference evidence="6 7" key="1">
    <citation type="submission" date="2023-07" db="EMBL/GenBank/DDBJ databases">
        <title>Genomic Encyclopedia of Type Strains, Phase IV (KMG-IV): sequencing the most valuable type-strain genomes for metagenomic binning, comparative biology and taxonomic classification.</title>
        <authorList>
            <person name="Goeker M."/>
        </authorList>
    </citation>
    <scope>NUCLEOTIDE SEQUENCE [LARGE SCALE GENOMIC DNA]</scope>
    <source>
        <strain evidence="6 7">DSM 9768</strain>
    </source>
</reference>
<evidence type="ECO:0000313" key="6">
    <source>
        <dbReference type="EMBL" id="MDQ0256647.1"/>
    </source>
</evidence>
<dbReference type="InterPro" id="IPR017853">
    <property type="entry name" value="GH"/>
</dbReference>
<evidence type="ECO:0000313" key="7">
    <source>
        <dbReference type="Proteomes" id="UP001230005"/>
    </source>
</evidence>
<dbReference type="InterPro" id="IPR001764">
    <property type="entry name" value="Glyco_hydro_3_N"/>
</dbReference>
<dbReference type="Pfam" id="PF01915">
    <property type="entry name" value="Glyco_hydro_3_C"/>
    <property type="match status" value="1"/>
</dbReference>
<dbReference type="RefSeq" id="WP_307329115.1">
    <property type="nucleotide sequence ID" value="NZ_JAUSUG010000018.1"/>
</dbReference>
<gene>
    <name evidence="6" type="ORF">J2S74_004069</name>
</gene>
<dbReference type="EMBL" id="JAUSUG010000018">
    <property type="protein sequence ID" value="MDQ0256647.1"/>
    <property type="molecule type" value="Genomic_DNA"/>
</dbReference>
<evidence type="ECO:0000256" key="1">
    <source>
        <dbReference type="ARBA" id="ARBA00005336"/>
    </source>
</evidence>
<dbReference type="InterPro" id="IPR036962">
    <property type="entry name" value="Glyco_hydro_3_N_sf"/>
</dbReference>
<keyword evidence="3 6" id="KW-0326">Glycosidase</keyword>
<evidence type="ECO:0000256" key="3">
    <source>
        <dbReference type="ARBA" id="ARBA00023295"/>
    </source>
</evidence>
<evidence type="ECO:0000256" key="2">
    <source>
        <dbReference type="ARBA" id="ARBA00022801"/>
    </source>
</evidence>
<dbReference type="Pfam" id="PF00933">
    <property type="entry name" value="Glyco_hydro_3"/>
    <property type="match status" value="1"/>
</dbReference>
<organism evidence="6 7">
    <name type="scientific">Evansella vedderi</name>
    <dbReference type="NCBI Taxonomy" id="38282"/>
    <lineage>
        <taxon>Bacteria</taxon>
        <taxon>Bacillati</taxon>
        <taxon>Bacillota</taxon>
        <taxon>Bacilli</taxon>
        <taxon>Bacillales</taxon>
        <taxon>Bacillaceae</taxon>
        <taxon>Evansella</taxon>
    </lineage>
</organism>
<dbReference type="PANTHER" id="PTHR30480:SF16">
    <property type="entry name" value="GLYCOSIDE HYDROLASE FAMILY 3 DOMAIN PROTEIN"/>
    <property type="match status" value="1"/>
</dbReference>
<feature type="domain" description="Glycoside hydrolase family 3 N-terminal" evidence="4">
    <location>
        <begin position="6"/>
        <end position="333"/>
    </location>
</feature>